<feature type="region of interest" description="Disordered" evidence="1">
    <location>
        <begin position="82"/>
        <end position="103"/>
    </location>
</feature>
<accession>A0A9E6Q0U0</accession>
<name>A0A9E6Q0U0_9PSED</name>
<protein>
    <submittedName>
        <fullName evidence="2">Uncharacterized protein</fullName>
    </submittedName>
</protein>
<gene>
    <name evidence="2" type="ORF">HU772_010375</name>
</gene>
<evidence type="ECO:0000313" key="3">
    <source>
        <dbReference type="Proteomes" id="UP000633418"/>
    </source>
</evidence>
<reference evidence="2 3" key="1">
    <citation type="journal article" date="2020" name="Microorganisms">
        <title>Reliable Identification of Environmental Pseudomonas Isolates Using the rpoD Gene.</title>
        <authorList>
            <consortium name="The Broad Institute Genome Sequencing Platform"/>
            <person name="Girard L."/>
            <person name="Lood C."/>
            <person name="Rokni-Zadeh H."/>
            <person name="van Noort V."/>
            <person name="Lavigne R."/>
            <person name="De Mot R."/>
        </authorList>
    </citation>
    <scope>NUCLEOTIDE SEQUENCE [LARGE SCALE GENOMIC DNA]</scope>
    <source>
        <strain evidence="2 3">RW9S1A</strain>
    </source>
</reference>
<dbReference type="RefSeq" id="WP_186662332.1">
    <property type="nucleotide sequence ID" value="NZ_CP077095.1"/>
</dbReference>
<organism evidence="2 3">
    <name type="scientific">Pseudomonas xantholysinigenes</name>
    <dbReference type="NCBI Taxonomy" id="2745490"/>
    <lineage>
        <taxon>Bacteria</taxon>
        <taxon>Pseudomonadati</taxon>
        <taxon>Pseudomonadota</taxon>
        <taxon>Gammaproteobacteria</taxon>
        <taxon>Pseudomonadales</taxon>
        <taxon>Pseudomonadaceae</taxon>
        <taxon>Pseudomonas</taxon>
    </lineage>
</organism>
<reference evidence="2 3" key="2">
    <citation type="journal article" date="2021" name="Microorganisms">
        <title>The Ever-Expanding Pseudomonas Genus: Description of 43 New Species and Partition of the Pseudomonas putida Group.</title>
        <authorList>
            <person name="Girard L."/>
            <person name="Lood C."/>
            <person name="Hofte M."/>
            <person name="Vandamme P."/>
            <person name="Rokni-Zadeh H."/>
            <person name="van Noort V."/>
            <person name="Lavigne R."/>
            <person name="De Mot R."/>
        </authorList>
    </citation>
    <scope>NUCLEOTIDE SEQUENCE [LARGE SCALE GENOMIC DNA]</scope>
    <source>
        <strain evidence="2 3">RW9S1A</strain>
    </source>
</reference>
<keyword evidence="3" id="KW-1185">Reference proteome</keyword>
<dbReference type="Proteomes" id="UP000633418">
    <property type="component" value="Chromosome"/>
</dbReference>
<dbReference type="EMBL" id="CP077095">
    <property type="protein sequence ID" value="QXI40445.1"/>
    <property type="molecule type" value="Genomic_DNA"/>
</dbReference>
<dbReference type="KEGG" id="pxn:HU772_010375"/>
<evidence type="ECO:0000256" key="1">
    <source>
        <dbReference type="SAM" id="MobiDB-lite"/>
    </source>
</evidence>
<evidence type="ECO:0000313" key="2">
    <source>
        <dbReference type="EMBL" id="QXI40445.1"/>
    </source>
</evidence>
<sequence length="103" mass="11007">MDIQATSTGWVSVYSLSGIATGTGLEVQNKNSNLVTIQESAAKPADTDFSGRLLRYCDVGEVWAGSPGVWVRGAMNQIHLNVQRSEPSPDGQVQVMASVPSER</sequence>
<proteinExistence type="predicted"/>
<dbReference type="AlphaFoldDB" id="A0A9E6Q0U0"/>